<feature type="region of interest" description="Disordered" evidence="1">
    <location>
        <begin position="62"/>
        <end position="185"/>
    </location>
</feature>
<dbReference type="OrthoDB" id="5152937at2759"/>
<accession>A0A9N9YMZ5</accession>
<dbReference type="Proteomes" id="UP000696573">
    <property type="component" value="Unassembled WGS sequence"/>
</dbReference>
<gene>
    <name evidence="2" type="ORF">CRHIZ90672A_00003688</name>
</gene>
<protein>
    <submittedName>
        <fullName evidence="2">Uncharacterized protein</fullName>
    </submittedName>
</protein>
<feature type="compositionally biased region" description="Basic and acidic residues" evidence="1">
    <location>
        <begin position="35"/>
        <end position="47"/>
    </location>
</feature>
<comment type="caution">
    <text evidence="2">The sequence shown here is derived from an EMBL/GenBank/DDBJ whole genome shotgun (WGS) entry which is preliminary data.</text>
</comment>
<sequence length="185" mass="20148">MASPSKSHPRPAALPSKSALPPPRDPQGIGETIGDIEHPDIEGHELAEQVYASAKHSWIEKNLGDKKHGSEPGVEWAHEEPEEEEEEQAAAQMEGRAEPLLGDSRPHCSDDDTPRIDRPSEGNKAHGGACRDSFEAEEQPRTTTQSFAGPSRAPNRQGHFHGTNFNDQLQLTEESISKEVAPGNL</sequence>
<feature type="compositionally biased region" description="Basic and acidic residues" evidence="1">
    <location>
        <begin position="104"/>
        <end position="124"/>
    </location>
</feature>
<reference evidence="2" key="1">
    <citation type="submission" date="2021-10" db="EMBL/GenBank/DDBJ databases">
        <authorList>
            <person name="Piombo E."/>
        </authorList>
    </citation>
    <scope>NUCLEOTIDE SEQUENCE</scope>
</reference>
<evidence type="ECO:0000313" key="2">
    <source>
        <dbReference type="EMBL" id="CAH0027160.1"/>
    </source>
</evidence>
<feature type="compositionally biased region" description="Low complexity" evidence="1">
    <location>
        <begin position="10"/>
        <end position="19"/>
    </location>
</feature>
<proteinExistence type="predicted"/>
<name>A0A9N9YMZ5_9HYPO</name>
<evidence type="ECO:0000313" key="3">
    <source>
        <dbReference type="Proteomes" id="UP000696573"/>
    </source>
</evidence>
<dbReference type="EMBL" id="CABFNQ020000726">
    <property type="protein sequence ID" value="CAH0027160.1"/>
    <property type="molecule type" value="Genomic_DNA"/>
</dbReference>
<evidence type="ECO:0000256" key="1">
    <source>
        <dbReference type="SAM" id="MobiDB-lite"/>
    </source>
</evidence>
<feature type="region of interest" description="Disordered" evidence="1">
    <location>
        <begin position="1"/>
        <end position="48"/>
    </location>
</feature>
<organism evidence="2 3">
    <name type="scientific">Clonostachys rhizophaga</name>
    <dbReference type="NCBI Taxonomy" id="160324"/>
    <lineage>
        <taxon>Eukaryota</taxon>
        <taxon>Fungi</taxon>
        <taxon>Dikarya</taxon>
        <taxon>Ascomycota</taxon>
        <taxon>Pezizomycotina</taxon>
        <taxon>Sordariomycetes</taxon>
        <taxon>Hypocreomycetidae</taxon>
        <taxon>Hypocreales</taxon>
        <taxon>Bionectriaceae</taxon>
        <taxon>Clonostachys</taxon>
    </lineage>
</organism>
<feature type="compositionally biased region" description="Polar residues" evidence="1">
    <location>
        <begin position="163"/>
        <end position="174"/>
    </location>
</feature>
<keyword evidence="3" id="KW-1185">Reference proteome</keyword>
<dbReference type="AlphaFoldDB" id="A0A9N9YMZ5"/>